<evidence type="ECO:0000313" key="1">
    <source>
        <dbReference type="EMBL" id="KAK7530073.1"/>
    </source>
</evidence>
<sequence length="160" mass="17833">MLEYRLISKAEGRWTVSSLRTLSGPGASPNAIALSHGIARWKQRGCRRMSARVLIRLRLGGCLPDASTCELGTPYARGCLLLLLPLHPVACSSRWPSGRSTGAEAYSNYAPFRPRHCSPSMLARPTFFVMIERRFAITKSCGRQRYSITSFTPSLCLFFF</sequence>
<name>A0ABR1L602_9PEZI</name>
<evidence type="ECO:0000313" key="2">
    <source>
        <dbReference type="Proteomes" id="UP001365128"/>
    </source>
</evidence>
<protein>
    <submittedName>
        <fullName evidence="1">Uncharacterized protein</fullName>
    </submittedName>
</protein>
<comment type="caution">
    <text evidence="1">The sequence shown here is derived from an EMBL/GenBank/DDBJ whole genome shotgun (WGS) entry which is preliminary data.</text>
</comment>
<proteinExistence type="predicted"/>
<reference evidence="1 2" key="1">
    <citation type="submission" date="2024-04" db="EMBL/GenBank/DDBJ databases">
        <title>Phyllosticta paracitricarpa is synonymous to the EU quarantine fungus P. citricarpa based on phylogenomic analyses.</title>
        <authorList>
            <consortium name="Lawrence Berkeley National Laboratory"/>
            <person name="Van Ingen-Buijs V.A."/>
            <person name="Van Westerhoven A.C."/>
            <person name="Haridas S."/>
            <person name="Skiadas P."/>
            <person name="Martin F."/>
            <person name="Groenewald J.Z."/>
            <person name="Crous P.W."/>
            <person name="Seidl M.F."/>
        </authorList>
    </citation>
    <scope>NUCLEOTIDE SEQUENCE [LARGE SCALE GENOMIC DNA]</scope>
    <source>
        <strain evidence="1 2">CBS 122670</strain>
    </source>
</reference>
<organism evidence="1 2">
    <name type="scientific">Phyllosticta citricarpa</name>
    <dbReference type="NCBI Taxonomy" id="55181"/>
    <lineage>
        <taxon>Eukaryota</taxon>
        <taxon>Fungi</taxon>
        <taxon>Dikarya</taxon>
        <taxon>Ascomycota</taxon>
        <taxon>Pezizomycotina</taxon>
        <taxon>Dothideomycetes</taxon>
        <taxon>Dothideomycetes incertae sedis</taxon>
        <taxon>Botryosphaeriales</taxon>
        <taxon>Phyllostictaceae</taxon>
        <taxon>Phyllosticta</taxon>
    </lineage>
</organism>
<accession>A0ABR1L602</accession>
<gene>
    <name evidence="1" type="ORF">IWX46DRAFT_616721</name>
</gene>
<keyword evidence="2" id="KW-1185">Reference proteome</keyword>
<dbReference type="Proteomes" id="UP001365128">
    <property type="component" value="Unassembled WGS sequence"/>
</dbReference>
<dbReference type="EMBL" id="JBBPDW010000065">
    <property type="protein sequence ID" value="KAK7530073.1"/>
    <property type="molecule type" value="Genomic_DNA"/>
</dbReference>